<feature type="chain" id="PRO_5008378981" description="Type VI secretion-associated protein, VC_A0118 family" evidence="1">
    <location>
        <begin position="19"/>
        <end position="189"/>
    </location>
</feature>
<feature type="signal peptide" evidence="1">
    <location>
        <begin position="1"/>
        <end position="18"/>
    </location>
</feature>
<evidence type="ECO:0000256" key="1">
    <source>
        <dbReference type="SAM" id="SignalP"/>
    </source>
</evidence>
<keyword evidence="3" id="KW-1185">Reference proteome</keyword>
<evidence type="ECO:0000313" key="2">
    <source>
        <dbReference type="EMBL" id="SBS30831.1"/>
    </source>
</evidence>
<accession>A0A1A8TEI4</accession>
<protein>
    <recommendedName>
        <fullName evidence="4">Type VI secretion-associated protein, VC_A0118 family</fullName>
    </recommendedName>
</protein>
<dbReference type="OrthoDB" id="6102366at2"/>
<sequence length="189" mass="21059">MFRFILMGLLFVSSAAFASLSSCDIHDMNSLIACLSHSERLKIVPKTINNGHWVYTIQATKDSDTPNVFIATLLSSSSVHYIDRPVEMTIRCKDKKANFQIHWKGVKLKEGSPSVIYHFDNGPNQSAEWDTALGRQSLEVSKPMDFIRELAKSKQFMVQATTAHSPSVNAVFNTSGLANLMPVMKGLCY</sequence>
<evidence type="ECO:0000313" key="3">
    <source>
        <dbReference type="Proteomes" id="UP000092544"/>
    </source>
</evidence>
<reference evidence="2 3" key="1">
    <citation type="submission" date="2016-06" db="EMBL/GenBank/DDBJ databases">
        <authorList>
            <person name="Kjaerup R.B."/>
            <person name="Dalgaard T.S."/>
            <person name="Juul-Madsen H.R."/>
        </authorList>
    </citation>
    <scope>NUCLEOTIDE SEQUENCE [LARGE SCALE GENOMIC DNA]</scope>
    <source>
        <strain evidence="2 3">CECT 8886</strain>
    </source>
</reference>
<evidence type="ECO:0008006" key="4">
    <source>
        <dbReference type="Google" id="ProtNLM"/>
    </source>
</evidence>
<dbReference type="RefSeq" id="WP_067015605.1">
    <property type="nucleotide sequence ID" value="NZ_FLOB01000003.1"/>
</dbReference>
<dbReference type="EMBL" id="FLOB01000003">
    <property type="protein sequence ID" value="SBS30831.1"/>
    <property type="molecule type" value="Genomic_DNA"/>
</dbReference>
<organism evidence="2 3">
    <name type="scientific">Marinomonas spartinae</name>
    <dbReference type="NCBI Taxonomy" id="1792290"/>
    <lineage>
        <taxon>Bacteria</taxon>
        <taxon>Pseudomonadati</taxon>
        <taxon>Pseudomonadota</taxon>
        <taxon>Gammaproteobacteria</taxon>
        <taxon>Oceanospirillales</taxon>
        <taxon>Oceanospirillaceae</taxon>
        <taxon>Marinomonas</taxon>
    </lineage>
</organism>
<dbReference type="PROSITE" id="PS51257">
    <property type="entry name" value="PROKAR_LIPOPROTEIN"/>
    <property type="match status" value="1"/>
</dbReference>
<gene>
    <name evidence="2" type="ORF">MSP8886_01942</name>
</gene>
<dbReference type="AlphaFoldDB" id="A0A1A8TEI4"/>
<proteinExistence type="predicted"/>
<keyword evidence="1" id="KW-0732">Signal</keyword>
<name>A0A1A8TEI4_9GAMM</name>
<dbReference type="Proteomes" id="UP000092544">
    <property type="component" value="Unassembled WGS sequence"/>
</dbReference>